<evidence type="ECO:0000256" key="8">
    <source>
        <dbReference type="ARBA" id="ARBA00023136"/>
    </source>
</evidence>
<keyword evidence="17" id="KW-1185">Reference proteome</keyword>
<keyword evidence="7" id="KW-0653">Protein transport</keyword>
<protein>
    <submittedName>
        <fullName evidence="16">Type II secretion system protein GspD</fullName>
    </submittedName>
</protein>
<feature type="signal peptide" evidence="12">
    <location>
        <begin position="1"/>
        <end position="37"/>
    </location>
</feature>
<evidence type="ECO:0000259" key="14">
    <source>
        <dbReference type="Pfam" id="PF03958"/>
    </source>
</evidence>
<dbReference type="NCBIfam" id="TIGR02517">
    <property type="entry name" value="type_II_gspD"/>
    <property type="match status" value="1"/>
</dbReference>
<dbReference type="InterPro" id="IPR013356">
    <property type="entry name" value="T2SS_GspD"/>
</dbReference>
<keyword evidence="3 10" id="KW-0813">Transport</keyword>
<feature type="chain" id="PRO_5017973900" evidence="12">
    <location>
        <begin position="38"/>
        <end position="697"/>
    </location>
</feature>
<evidence type="ECO:0000256" key="9">
    <source>
        <dbReference type="ARBA" id="ARBA00023237"/>
    </source>
</evidence>
<keyword evidence="4" id="KW-1134">Transmembrane beta strand</keyword>
<proteinExistence type="inferred from homology"/>
<keyword evidence="6 12" id="KW-0732">Signal</keyword>
<dbReference type="AlphaFoldDB" id="A0A3L7E438"/>
<dbReference type="InterPro" id="IPR005644">
    <property type="entry name" value="NolW-like"/>
</dbReference>
<dbReference type="InterPro" id="IPR038591">
    <property type="entry name" value="NolW-like_sf"/>
</dbReference>
<feature type="domain" description="GspD-like N0" evidence="15">
    <location>
        <begin position="42"/>
        <end position="111"/>
    </location>
</feature>
<accession>A0A3L7E438</accession>
<dbReference type="Proteomes" id="UP000265509">
    <property type="component" value="Unassembled WGS sequence"/>
</dbReference>
<comment type="caution">
    <text evidence="16">The sequence shown here is derived from an EMBL/GenBank/DDBJ whole genome shotgun (WGS) entry which is preliminary data.</text>
</comment>
<dbReference type="InterPro" id="IPR001775">
    <property type="entry name" value="GspD/PilQ"/>
</dbReference>
<dbReference type="GO" id="GO:0015628">
    <property type="term" value="P:protein secretion by the type II secretion system"/>
    <property type="evidence" value="ECO:0007669"/>
    <property type="project" value="InterPro"/>
</dbReference>
<keyword evidence="9" id="KW-0998">Cell outer membrane</keyword>
<feature type="domain" description="Type II/III secretion system secretin-like" evidence="13">
    <location>
        <begin position="451"/>
        <end position="621"/>
    </location>
</feature>
<comment type="subcellular location">
    <subcellularLocation>
        <location evidence="1 10">Cell outer membrane</location>
    </subcellularLocation>
</comment>
<dbReference type="GO" id="GO:0009279">
    <property type="term" value="C:cell outer membrane"/>
    <property type="evidence" value="ECO:0007669"/>
    <property type="project" value="UniProtKB-SubCell"/>
</dbReference>
<evidence type="ECO:0000313" key="16">
    <source>
        <dbReference type="EMBL" id="RLQ23765.1"/>
    </source>
</evidence>
<dbReference type="PRINTS" id="PR00811">
    <property type="entry name" value="BCTERIALGSPD"/>
</dbReference>
<sequence length="697" mass="75177">MTANPTRGNSCVKQALWPIRAAVMALLLTLAAGPLVAQDFTVNLKETDIQELIKFVAEVTGTTIVVDPAVKGKVKVVSSKPVSRDELYDLFLSILEVHGYTAVRSGGVVRIIQNKDARSSPVSVADDGPRGSDEYVTQVIRLDNISAAKLIPVLRPLVPQQAHMAAYAPSNAIIISDVSANIDRIRDIIERMDRSAVQKTDIVRLRYAVADDVVAMLDKLNKSEAKQSGGETEVLLVADNRTNSVLVSGDEMERARMGQLIKHLDTPLEQSGNVRVVYLEYAQAKDIAEVLTKVMQNIERLETGDGKVSRSSGKSSTIEADEGTNSLIITADADEMAAIEAVIHRLDIRRAQVLVEAIIVEMTLSEGQDLGLQWLFANTDSGFYGSNINAPSQAERLAGALNPDNGDDEVSSDDEEFDVAALAGALANTPGLSLGWGTVDDDLTMTVILNALKTQGNANILSTPSLLTLDNQEAYITVGQNVPFVTGSYTNTGASDGAANPFQTIERENVGITLSVTPHINEGDSVVLDIEQEVSNVIIGASQISEAADIITSERKIQTKVLARDSRVVVLGGLIEDSVQDGQQKVPLLGDIPFLGRLFRSDSVDVSKTNLLIFIRPTIIRDDDELDGATAEKYRYIRDQQLLRREQGLMFLDDGNLPLLPEWEQQIQQLEEIREERSAAEAGAAAADAAAAGAGSN</sequence>
<evidence type="ECO:0000256" key="4">
    <source>
        <dbReference type="ARBA" id="ARBA00022452"/>
    </source>
</evidence>
<dbReference type="InterPro" id="IPR050810">
    <property type="entry name" value="Bact_Secretion_Sys_Channel"/>
</dbReference>
<dbReference type="GO" id="GO:0015627">
    <property type="term" value="C:type II protein secretion system complex"/>
    <property type="evidence" value="ECO:0007669"/>
    <property type="project" value="InterPro"/>
</dbReference>
<feature type="domain" description="NolW-like" evidence="14">
    <location>
        <begin position="137"/>
        <end position="195"/>
    </location>
</feature>
<feature type="domain" description="NolW-like" evidence="14">
    <location>
        <begin position="200"/>
        <end position="270"/>
    </location>
</feature>
<name>A0A3L7E438_9GAMM</name>
<keyword evidence="8" id="KW-0472">Membrane</keyword>
<keyword evidence="5" id="KW-0812">Transmembrane</keyword>
<evidence type="ECO:0000256" key="10">
    <source>
        <dbReference type="RuleBase" id="RU004004"/>
    </source>
</evidence>
<dbReference type="Pfam" id="PF21305">
    <property type="entry name" value="type_II_gspD_N0"/>
    <property type="match status" value="1"/>
</dbReference>
<evidence type="ECO:0000256" key="11">
    <source>
        <dbReference type="SAM" id="MobiDB-lite"/>
    </source>
</evidence>
<organism evidence="16 17">
    <name type="scientific">Seongchinamella sediminis</name>
    <dbReference type="NCBI Taxonomy" id="2283635"/>
    <lineage>
        <taxon>Bacteria</taxon>
        <taxon>Pseudomonadati</taxon>
        <taxon>Pseudomonadota</taxon>
        <taxon>Gammaproteobacteria</taxon>
        <taxon>Cellvibrionales</taxon>
        <taxon>Halieaceae</taxon>
        <taxon>Seongchinamella</taxon>
    </lineage>
</organism>
<evidence type="ECO:0000256" key="3">
    <source>
        <dbReference type="ARBA" id="ARBA00022448"/>
    </source>
</evidence>
<feature type="region of interest" description="Disordered" evidence="11">
    <location>
        <begin position="678"/>
        <end position="697"/>
    </location>
</feature>
<comment type="similarity">
    <text evidence="2">Belongs to the bacterial secretin family. GSP D subfamily.</text>
</comment>
<dbReference type="PANTHER" id="PTHR30332:SF24">
    <property type="entry name" value="SECRETIN GSPD-RELATED"/>
    <property type="match status" value="1"/>
</dbReference>
<dbReference type="EMBL" id="QRAN01000001">
    <property type="protein sequence ID" value="RLQ23765.1"/>
    <property type="molecule type" value="Genomic_DNA"/>
</dbReference>
<evidence type="ECO:0000313" key="17">
    <source>
        <dbReference type="Proteomes" id="UP000265509"/>
    </source>
</evidence>
<evidence type="ECO:0000259" key="13">
    <source>
        <dbReference type="Pfam" id="PF00263"/>
    </source>
</evidence>
<evidence type="ECO:0000256" key="1">
    <source>
        <dbReference type="ARBA" id="ARBA00004442"/>
    </source>
</evidence>
<evidence type="ECO:0000256" key="2">
    <source>
        <dbReference type="ARBA" id="ARBA00006980"/>
    </source>
</evidence>
<dbReference type="OrthoDB" id="9775455at2"/>
<dbReference type="PANTHER" id="PTHR30332">
    <property type="entry name" value="PROBABLE GENERAL SECRETION PATHWAY PROTEIN D"/>
    <property type="match status" value="1"/>
</dbReference>
<dbReference type="InterPro" id="IPR049371">
    <property type="entry name" value="GspD-like_N0"/>
</dbReference>
<dbReference type="Pfam" id="PF00263">
    <property type="entry name" value="Secretin"/>
    <property type="match status" value="1"/>
</dbReference>
<evidence type="ECO:0000256" key="6">
    <source>
        <dbReference type="ARBA" id="ARBA00022729"/>
    </source>
</evidence>
<gene>
    <name evidence="16" type="primary">gspD</name>
    <name evidence="16" type="ORF">DWB85_01020</name>
</gene>
<evidence type="ECO:0000256" key="12">
    <source>
        <dbReference type="SAM" id="SignalP"/>
    </source>
</evidence>
<dbReference type="Gene3D" id="3.30.1370.120">
    <property type="match status" value="3"/>
</dbReference>
<reference evidence="16 17" key="1">
    <citation type="submission" date="2018-07" db="EMBL/GenBank/DDBJ databases">
        <title>Halioglobus sp. genome submission.</title>
        <authorList>
            <person name="Ye M.-Q."/>
            <person name="Du Z.-J."/>
        </authorList>
    </citation>
    <scope>NUCLEOTIDE SEQUENCE [LARGE SCALE GENOMIC DNA]</scope>
    <source>
        <strain evidence="16 17">U0301</strain>
    </source>
</reference>
<dbReference type="InterPro" id="IPR004846">
    <property type="entry name" value="T2SS/T3SS_dom"/>
</dbReference>
<feature type="domain" description="NolW-like" evidence="14">
    <location>
        <begin position="274"/>
        <end position="352"/>
    </location>
</feature>
<feature type="compositionally biased region" description="Low complexity" evidence="11">
    <location>
        <begin position="680"/>
        <end position="697"/>
    </location>
</feature>
<evidence type="ECO:0000259" key="15">
    <source>
        <dbReference type="Pfam" id="PF21305"/>
    </source>
</evidence>
<evidence type="ECO:0000256" key="7">
    <source>
        <dbReference type="ARBA" id="ARBA00022927"/>
    </source>
</evidence>
<evidence type="ECO:0000256" key="5">
    <source>
        <dbReference type="ARBA" id="ARBA00022692"/>
    </source>
</evidence>
<dbReference type="Pfam" id="PF03958">
    <property type="entry name" value="Secretin_N"/>
    <property type="match status" value="3"/>
</dbReference>